<evidence type="ECO:0008006" key="6">
    <source>
        <dbReference type="Google" id="ProtNLM"/>
    </source>
</evidence>
<dbReference type="SUPFAM" id="SSF48403">
    <property type="entry name" value="Ankyrin repeat"/>
    <property type="match status" value="1"/>
</dbReference>
<feature type="repeat" description="ANK" evidence="3">
    <location>
        <begin position="1220"/>
        <end position="1252"/>
    </location>
</feature>
<evidence type="ECO:0000256" key="2">
    <source>
        <dbReference type="ARBA" id="ARBA00023043"/>
    </source>
</evidence>
<evidence type="ECO:0000256" key="3">
    <source>
        <dbReference type="PROSITE-ProRule" id="PRU00023"/>
    </source>
</evidence>
<gene>
    <name evidence="4" type="ORF">Zmor_019939</name>
</gene>
<dbReference type="InterPro" id="IPR002110">
    <property type="entry name" value="Ankyrin_rpt"/>
</dbReference>
<accession>A0AA38I6R3</accession>
<organism evidence="4 5">
    <name type="scientific">Zophobas morio</name>
    <dbReference type="NCBI Taxonomy" id="2755281"/>
    <lineage>
        <taxon>Eukaryota</taxon>
        <taxon>Metazoa</taxon>
        <taxon>Ecdysozoa</taxon>
        <taxon>Arthropoda</taxon>
        <taxon>Hexapoda</taxon>
        <taxon>Insecta</taxon>
        <taxon>Pterygota</taxon>
        <taxon>Neoptera</taxon>
        <taxon>Endopterygota</taxon>
        <taxon>Coleoptera</taxon>
        <taxon>Polyphaga</taxon>
        <taxon>Cucujiformia</taxon>
        <taxon>Tenebrionidae</taxon>
        <taxon>Zophobas</taxon>
    </lineage>
</organism>
<dbReference type="PANTHER" id="PTHR24171">
    <property type="entry name" value="ANKYRIN REPEAT DOMAIN-CONTAINING PROTEIN 39-RELATED"/>
    <property type="match status" value="1"/>
</dbReference>
<evidence type="ECO:0000256" key="1">
    <source>
        <dbReference type="ARBA" id="ARBA00022737"/>
    </source>
</evidence>
<proteinExistence type="predicted"/>
<dbReference type="EMBL" id="JALNTZ010000006">
    <property type="protein sequence ID" value="KAJ3648104.1"/>
    <property type="molecule type" value="Genomic_DNA"/>
</dbReference>
<dbReference type="InterPro" id="IPR027417">
    <property type="entry name" value="P-loop_NTPase"/>
</dbReference>
<dbReference type="Gene3D" id="1.25.40.20">
    <property type="entry name" value="Ankyrin repeat-containing domain"/>
    <property type="match status" value="2"/>
</dbReference>
<evidence type="ECO:0000313" key="4">
    <source>
        <dbReference type="EMBL" id="KAJ3648104.1"/>
    </source>
</evidence>
<evidence type="ECO:0000313" key="5">
    <source>
        <dbReference type="Proteomes" id="UP001168821"/>
    </source>
</evidence>
<dbReference type="Proteomes" id="UP001168821">
    <property type="component" value="Unassembled WGS sequence"/>
</dbReference>
<dbReference type="InterPro" id="IPR036770">
    <property type="entry name" value="Ankyrin_rpt-contain_sf"/>
</dbReference>
<dbReference type="PROSITE" id="PS50088">
    <property type="entry name" value="ANK_REPEAT"/>
    <property type="match status" value="2"/>
</dbReference>
<protein>
    <recommendedName>
        <fullName evidence="6">NACHT domain-containing protein</fullName>
    </recommendedName>
</protein>
<dbReference type="SMART" id="SM00248">
    <property type="entry name" value="ANK"/>
    <property type="match status" value="4"/>
</dbReference>
<comment type="caution">
    <text evidence="4">The sequence shown here is derived from an EMBL/GenBank/DDBJ whole genome shotgun (WGS) entry which is preliminary data.</text>
</comment>
<keyword evidence="2 3" id="KW-0040">ANK repeat</keyword>
<dbReference type="Pfam" id="PF12796">
    <property type="entry name" value="Ank_2"/>
    <property type="match status" value="1"/>
</dbReference>
<name>A0AA38I6R3_9CUCU</name>
<dbReference type="SUPFAM" id="SSF52540">
    <property type="entry name" value="P-loop containing nucleoside triphosphate hydrolases"/>
    <property type="match status" value="1"/>
</dbReference>
<feature type="repeat" description="ANK" evidence="3">
    <location>
        <begin position="1187"/>
        <end position="1219"/>
    </location>
</feature>
<keyword evidence="5" id="KW-1185">Reference proteome</keyword>
<keyword evidence="1" id="KW-0677">Repeat</keyword>
<sequence length="1288" mass="148807">MTYQSDTDSAPSSAPSSPLYSTTFIKRSGTTDKGKDYEHLYIVNLLLKLVQDDNVIDFHLSSNDSQYGAFDDVVIEIQYAFKKETEIYAIQLKHVNNDGKKISAQHLNAAKGNFSVVHYLKDYYNNLKKLNCPVTMILLTNSQFTTEKKVQLSTDDNKFEMTATTTNPNYLLNTSRNGLSYKFKLTSTSDYDDFFDNFQFYTSQAAVDDIEIDALETFTKSFSKQEFVFEQFVKFITRWSLTEGKKSLLDKKFIKTFITLVVSSPSMKTLSFSDDATVSEKGKTFREAVSKFHVTTITQDSLNKVQNLWADSLKEQDLAEIRDINVKYQITSSSIASVEDLHCLGDVDKNKLIWLINKCPLVVDDSEDIQNVINFEKEKNFVVVQSTKGKNTLAFTNTLFQNLADLKSEEAIYNKVVNTFTYSLEGQKEALLKTLVNDDIHHMITTDKLVDMLQQPLEIGTQKETLPPCFISRTLSKTVIDIQFLQRTVDNFIVITEVKDEGGFKKRFKNIEVTPNGEIVFKNKPDSNIIYVTKNDITEDEFIKLVDNTSTKKYHHFRYINDDCLEWIRSTSLEVEDFYKFRMDHKYNYTVDESHLFGKNENDINVVCANPGMGKSTLVKSLKNNSCSSVWTLIIYANMHANLYKKVKDDKNVFKFLRNVISKNVRGDFDEKIVDLLMEKRQVRIIWDGLDEVSDESLKTVLRVVSAISKEGFKQWITSRKNLKDYLERRLKIFAKEMQEFNEEEQQAYIKKRLTVSDEELPTLFKKIKMNVLFLNSDILGIPLQIYMLTELFCQDLEKYSRLLDEQNITPLTLYEYFVDEKFNIFYKEKMGLALTIETNVKKCENEKKEKVGGYKQIAFDFYLSRKFRYSGDLNCCTQSPNYNFLEDIKTGGDPVGFVSKVNDNKPEFTHNSYGEYFAALYLFDNNPTRAREAKFVMNSRYNNIRFFLDLMLSLNCKGHIAIICRSYKLLAQCENADLDQNDTIKRKTLELSCAWSKKYPLIVTQNILVNAETESDLNYKSISKCYDKFSRSVHSCIRNLLLLLPFLIPLYNHVYQRFDKDYLPTVLYYAIKFDYAFIFTCTRNIEWLHNIHKEIDPTELISLIVSFNSYKCLEELIDKKNYAEVLLRNFNAAHKTSDFNLYKYFSLLIEATNSTESIYSTLKGKARTDIDALLQKCVQVNAPDADGRILLHYACESGDSHTVKLLVEKSVTVDVPDAHGRTPLHYACGKGCYAVVELLVARRAEVNVEDKEGRTPLDYAYKKGNQHVIGFLINKQAKRGVFCKNMI</sequence>
<dbReference type="PROSITE" id="PS50297">
    <property type="entry name" value="ANK_REP_REGION"/>
    <property type="match status" value="2"/>
</dbReference>
<dbReference type="Gene3D" id="3.40.50.300">
    <property type="entry name" value="P-loop containing nucleotide triphosphate hydrolases"/>
    <property type="match status" value="1"/>
</dbReference>
<reference evidence="4" key="1">
    <citation type="journal article" date="2023" name="G3 (Bethesda)">
        <title>Whole genome assemblies of Zophobas morio and Tenebrio molitor.</title>
        <authorList>
            <person name="Kaur S."/>
            <person name="Stinson S.A."/>
            <person name="diCenzo G.C."/>
        </authorList>
    </citation>
    <scope>NUCLEOTIDE SEQUENCE</scope>
    <source>
        <strain evidence="4">QUZm001</strain>
    </source>
</reference>